<evidence type="ECO:0000313" key="1">
    <source>
        <dbReference type="EMBL" id="GAI13828.1"/>
    </source>
</evidence>
<protein>
    <submittedName>
        <fullName evidence="1">Uncharacterized protein</fullName>
    </submittedName>
</protein>
<organism evidence="1">
    <name type="scientific">marine sediment metagenome</name>
    <dbReference type="NCBI Taxonomy" id="412755"/>
    <lineage>
        <taxon>unclassified sequences</taxon>
        <taxon>metagenomes</taxon>
        <taxon>ecological metagenomes</taxon>
    </lineage>
</organism>
<dbReference type="EMBL" id="BARV01013301">
    <property type="protein sequence ID" value="GAI13828.1"/>
    <property type="molecule type" value="Genomic_DNA"/>
</dbReference>
<dbReference type="AlphaFoldDB" id="X1L4C4"/>
<sequence length="59" mass="6618">TFHNHNYRQTRHLGKRKSDRIHDAANVAIEYLAVQDYSKAVAAIIEIKACANELATGHS</sequence>
<feature type="non-terminal residue" evidence="1">
    <location>
        <position position="1"/>
    </location>
</feature>
<comment type="caution">
    <text evidence="1">The sequence shown here is derived from an EMBL/GenBank/DDBJ whole genome shotgun (WGS) entry which is preliminary data.</text>
</comment>
<proteinExistence type="predicted"/>
<gene>
    <name evidence="1" type="ORF">S06H3_24108</name>
</gene>
<name>X1L4C4_9ZZZZ</name>
<accession>X1L4C4</accession>
<reference evidence="1" key="1">
    <citation type="journal article" date="2014" name="Front. Microbiol.">
        <title>High frequency of phylogenetically diverse reductive dehalogenase-homologous genes in deep subseafloor sedimentary metagenomes.</title>
        <authorList>
            <person name="Kawai M."/>
            <person name="Futagami T."/>
            <person name="Toyoda A."/>
            <person name="Takaki Y."/>
            <person name="Nishi S."/>
            <person name="Hori S."/>
            <person name="Arai W."/>
            <person name="Tsubouchi T."/>
            <person name="Morono Y."/>
            <person name="Uchiyama I."/>
            <person name="Ito T."/>
            <person name="Fujiyama A."/>
            <person name="Inagaki F."/>
            <person name="Takami H."/>
        </authorList>
    </citation>
    <scope>NUCLEOTIDE SEQUENCE</scope>
    <source>
        <strain evidence="1">Expedition CK06-06</strain>
    </source>
</reference>